<feature type="transmembrane region" description="Helical" evidence="12">
    <location>
        <begin position="485"/>
        <end position="505"/>
    </location>
</feature>
<feature type="transmembrane region" description="Helical" evidence="12">
    <location>
        <begin position="454"/>
        <end position="473"/>
    </location>
</feature>
<comment type="caution">
    <text evidence="14">The sequence shown here is derived from an EMBL/GenBank/DDBJ whole genome shotgun (WGS) entry which is preliminary data.</text>
</comment>
<evidence type="ECO:0000256" key="11">
    <source>
        <dbReference type="SAM" id="MobiDB-lite"/>
    </source>
</evidence>
<keyword evidence="15" id="KW-1185">Reference proteome</keyword>
<evidence type="ECO:0000256" key="8">
    <source>
        <dbReference type="ARBA" id="ARBA00023180"/>
    </source>
</evidence>
<evidence type="ECO:0000256" key="4">
    <source>
        <dbReference type="ARBA" id="ARBA00022475"/>
    </source>
</evidence>
<dbReference type="InterPro" id="IPR011701">
    <property type="entry name" value="MFS"/>
</dbReference>
<dbReference type="Pfam" id="PF07690">
    <property type="entry name" value="MFS_1"/>
    <property type="match status" value="1"/>
</dbReference>
<evidence type="ECO:0000259" key="13">
    <source>
        <dbReference type="PROSITE" id="PS50850"/>
    </source>
</evidence>
<feature type="transmembrane region" description="Helical" evidence="12">
    <location>
        <begin position="729"/>
        <end position="747"/>
    </location>
</feature>
<gene>
    <name evidence="14" type="ORF">PaG_00799</name>
</gene>
<dbReference type="PANTHER" id="PTHR23501:SF102">
    <property type="entry name" value="DRUG TRANSPORTER, PUTATIVE (AFU_ORTHOLOGUE AFUA_3G08530)-RELATED"/>
    <property type="match status" value="1"/>
</dbReference>
<dbReference type="FunFam" id="1.20.1250.20:FF:000484">
    <property type="entry name" value="MFS general substrate transporter"/>
    <property type="match status" value="1"/>
</dbReference>
<reference evidence="14 15" key="1">
    <citation type="journal article" date="2014" name="Genome Announc.">
        <title>Genome sequence of the basidiomycetous fungus Pseudozyma aphidis DSM70725, an efficient producer of biosurfactant mannosylerythritol lipids.</title>
        <authorList>
            <person name="Lorenz S."/>
            <person name="Guenther M."/>
            <person name="Grumaz C."/>
            <person name="Rupp S."/>
            <person name="Zibek S."/>
            <person name="Sohn K."/>
        </authorList>
    </citation>
    <scope>NUCLEOTIDE SEQUENCE [LARGE SCALE GENOMIC DNA]</scope>
    <source>
        <strain evidence="15">ATCC 32657 / CBS 517.83 / DSM 70725 / JCM 10318 / NBRC 10182 / NRRL Y-7954 / St-0401</strain>
    </source>
</reference>
<dbReference type="InterPro" id="IPR036259">
    <property type="entry name" value="MFS_trans_sf"/>
</dbReference>
<dbReference type="InterPro" id="IPR020846">
    <property type="entry name" value="MFS_dom"/>
</dbReference>
<keyword evidence="7 12" id="KW-0472">Membrane</keyword>
<feature type="transmembrane region" description="Helical" evidence="12">
    <location>
        <begin position="331"/>
        <end position="355"/>
    </location>
</feature>
<keyword evidence="5 12" id="KW-0812">Transmembrane</keyword>
<evidence type="ECO:0000256" key="2">
    <source>
        <dbReference type="ARBA" id="ARBA00008335"/>
    </source>
</evidence>
<organism evidence="14 15">
    <name type="scientific">Moesziomyces aphidis</name>
    <name type="common">Pseudozyma aphidis</name>
    <dbReference type="NCBI Taxonomy" id="84754"/>
    <lineage>
        <taxon>Eukaryota</taxon>
        <taxon>Fungi</taxon>
        <taxon>Dikarya</taxon>
        <taxon>Basidiomycota</taxon>
        <taxon>Ustilaginomycotina</taxon>
        <taxon>Ustilaginomycetes</taxon>
        <taxon>Ustilaginales</taxon>
        <taxon>Ustilaginaceae</taxon>
        <taxon>Moesziomyces</taxon>
    </lineage>
</organism>
<feature type="transmembrane region" description="Helical" evidence="12">
    <location>
        <begin position="591"/>
        <end position="607"/>
    </location>
</feature>
<dbReference type="SUPFAM" id="SSF103473">
    <property type="entry name" value="MFS general substrate transporter"/>
    <property type="match status" value="1"/>
</dbReference>
<feature type="region of interest" description="Disordered" evidence="11">
    <location>
        <begin position="788"/>
        <end position="816"/>
    </location>
</feature>
<feature type="compositionally biased region" description="Polar residues" evidence="11">
    <location>
        <begin position="44"/>
        <end position="56"/>
    </location>
</feature>
<dbReference type="EMBL" id="AWNI01000004">
    <property type="protein sequence ID" value="ETS64831.1"/>
    <property type="molecule type" value="Genomic_DNA"/>
</dbReference>
<dbReference type="CDD" id="cd17502">
    <property type="entry name" value="MFS_Azr1_MDR_like"/>
    <property type="match status" value="1"/>
</dbReference>
<feature type="compositionally biased region" description="Polar residues" evidence="11">
    <location>
        <begin position="802"/>
        <end position="816"/>
    </location>
</feature>
<evidence type="ECO:0000256" key="12">
    <source>
        <dbReference type="SAM" id="Phobius"/>
    </source>
</evidence>
<name>W3VVP4_MOEAP</name>
<feature type="transmembrane region" description="Helical" evidence="12">
    <location>
        <begin position="260"/>
        <end position="281"/>
    </location>
</feature>
<feature type="transmembrane region" description="Helical" evidence="12">
    <location>
        <begin position="386"/>
        <end position="409"/>
    </location>
</feature>
<dbReference type="PANTHER" id="PTHR23501">
    <property type="entry name" value="MAJOR FACILITATOR SUPERFAMILY"/>
    <property type="match status" value="1"/>
</dbReference>
<evidence type="ECO:0000256" key="7">
    <source>
        <dbReference type="ARBA" id="ARBA00023136"/>
    </source>
</evidence>
<dbReference type="HOGENOM" id="CLU_000960_22_0_1"/>
<proteinExistence type="inferred from homology"/>
<feature type="transmembrane region" description="Helical" evidence="12">
    <location>
        <begin position="525"/>
        <end position="550"/>
    </location>
</feature>
<feature type="region of interest" description="Disordered" evidence="11">
    <location>
        <begin position="33"/>
        <end position="141"/>
    </location>
</feature>
<dbReference type="GO" id="GO:0005886">
    <property type="term" value="C:plasma membrane"/>
    <property type="evidence" value="ECO:0007669"/>
    <property type="project" value="UniProtKB-SubCell"/>
</dbReference>
<feature type="transmembrane region" description="Helical" evidence="12">
    <location>
        <begin position="301"/>
        <end position="324"/>
    </location>
</feature>
<keyword evidence="6 12" id="KW-1133">Transmembrane helix</keyword>
<comment type="similarity">
    <text evidence="2">Belongs to the major facilitator superfamily.</text>
</comment>
<dbReference type="Gene3D" id="1.20.1250.20">
    <property type="entry name" value="MFS general substrate transporter like domains"/>
    <property type="match status" value="1"/>
</dbReference>
<dbReference type="Proteomes" id="UP000019462">
    <property type="component" value="Unassembled WGS sequence"/>
</dbReference>
<evidence type="ECO:0000256" key="10">
    <source>
        <dbReference type="ARBA" id="ARBA00079488"/>
    </source>
</evidence>
<evidence type="ECO:0000313" key="15">
    <source>
        <dbReference type="Proteomes" id="UP000019462"/>
    </source>
</evidence>
<dbReference type="Gene3D" id="1.20.1720.10">
    <property type="entry name" value="Multidrug resistance protein D"/>
    <property type="match status" value="1"/>
</dbReference>
<comment type="subcellular location">
    <subcellularLocation>
        <location evidence="1">Cell membrane</location>
        <topology evidence="1">Multi-pass membrane protein</topology>
    </subcellularLocation>
</comment>
<sequence>MQIRTGRQVDLCPYCLLHHHPRLLISAKAEAGSSDHRTPCTLGHCSSPSASSQARTATPRRQIDRSSMYYQAGGQPAQHEDRREQGPEQNSHVPNARRSYGLGLSGAGMDDAESSIARGQPTYESWPGPEPMEPLANSPSTAYFPWGPQPTIHDPKLHPASSQSHLVPSKQPSYASFHPQDDAWEGASVHRAHRDYWESSALQPSTSTFDLGYVEPMHRIQLPATSQFSDAKKRQHDGGVMTKLYEYGLHDEHGKKTVKFWTLILAFAITVTLTALDMTMISTALPSIVEDLPASEIAGGWITSAYLLTVTAFQPMFGGLSCVIGRRWSAVLAVVLFVGGSVMCGFAHSILFLTIGRGLQGLGGGGIQAIGEITVSDITSLRERGFFVGIFGLVFAVSSFVAPVLGGYFSDHDWRWIFWINIPIGALALLMLIPTMNLPIPSMPFKTKVAKMDIAGNVVLLGSVVSILIAVTEGGVTHPWSSMRIWIPMVAGMAGFVLFLLIEFIPNPLCTQPVLPLRLFANRTAFSAFLMTFVHGIATYGAIYALPIYFQAIRDEKPLRSAVSTFPSTAPTAPFAIVAGIAMAITGKYKNLTLIGWSFSAAGFAWMTRFQTGTAEWELVVAQIVAGVGIGILFAITLPPIQASLPVEELETATATYAFCRSFGAIWGIAITTSVLTADVSAKLSTVPGVAELGLTGPTVLGYVENIKNLPEAMREPVRQMYADGLQKGMYAFMPVVIVGFVCCFWIQDVPLPDFMRGDAAEEKQHEKMQDRQSVQQAEQGSFHNYGPAQYQEKHLGGPGSGSESQDTTLVESAGHAQTAQAPLEGLFDIVQHHHHTPQTPEGYASHAFKYDASPDPSNFAWDEKRDEHHILTMPPRAHW</sequence>
<evidence type="ECO:0000256" key="3">
    <source>
        <dbReference type="ARBA" id="ARBA00022448"/>
    </source>
</evidence>
<dbReference type="PROSITE" id="PS50850">
    <property type="entry name" value="MFS"/>
    <property type="match status" value="1"/>
</dbReference>
<dbReference type="OrthoDB" id="3437016at2759"/>
<keyword evidence="3" id="KW-0813">Transport</keyword>
<protein>
    <recommendedName>
        <fullName evidence="9">MFS-type efflux pump MMF1</fullName>
    </recommendedName>
    <alternativeName>
        <fullName evidence="10">Mannosylerythritol lipids (MELs) biosynthesis cluster protein MMF1</fullName>
    </alternativeName>
</protein>
<feature type="transmembrane region" description="Helical" evidence="12">
    <location>
        <begin position="619"/>
        <end position="641"/>
    </location>
</feature>
<feature type="domain" description="Major facilitator superfamily (MFS) profile" evidence="13">
    <location>
        <begin position="263"/>
        <end position="714"/>
    </location>
</feature>
<dbReference type="AlphaFoldDB" id="W3VVP4"/>
<evidence type="ECO:0000256" key="1">
    <source>
        <dbReference type="ARBA" id="ARBA00004651"/>
    </source>
</evidence>
<keyword evidence="4" id="KW-1003">Cell membrane</keyword>
<feature type="transmembrane region" description="Helical" evidence="12">
    <location>
        <begin position="416"/>
        <end position="434"/>
    </location>
</feature>
<dbReference type="GO" id="GO:0022857">
    <property type="term" value="F:transmembrane transporter activity"/>
    <property type="evidence" value="ECO:0007669"/>
    <property type="project" value="InterPro"/>
</dbReference>
<accession>W3VVP4</accession>
<keyword evidence="8" id="KW-0325">Glycoprotein</keyword>
<evidence type="ECO:0000256" key="5">
    <source>
        <dbReference type="ARBA" id="ARBA00022692"/>
    </source>
</evidence>
<evidence type="ECO:0000256" key="6">
    <source>
        <dbReference type="ARBA" id="ARBA00022989"/>
    </source>
</evidence>
<evidence type="ECO:0000256" key="9">
    <source>
        <dbReference type="ARBA" id="ARBA00070111"/>
    </source>
</evidence>
<evidence type="ECO:0000313" key="14">
    <source>
        <dbReference type="EMBL" id="ETS64831.1"/>
    </source>
</evidence>
<feature type="transmembrane region" description="Helical" evidence="12">
    <location>
        <begin position="562"/>
        <end position="585"/>
    </location>
</feature>